<dbReference type="Pfam" id="PF00582">
    <property type="entry name" value="Usp"/>
    <property type="match status" value="2"/>
</dbReference>
<evidence type="ECO:0000313" key="4">
    <source>
        <dbReference type="Proteomes" id="UP000245391"/>
    </source>
</evidence>
<organism evidence="3 4">
    <name type="scientific">Pedobacter paludis</name>
    <dbReference type="NCBI Taxonomy" id="2203212"/>
    <lineage>
        <taxon>Bacteria</taxon>
        <taxon>Pseudomonadati</taxon>
        <taxon>Bacteroidota</taxon>
        <taxon>Sphingobacteriia</taxon>
        <taxon>Sphingobacteriales</taxon>
        <taxon>Sphingobacteriaceae</taxon>
        <taxon>Pedobacter</taxon>
    </lineage>
</organism>
<dbReference type="SUPFAM" id="SSF52402">
    <property type="entry name" value="Adenine nucleotide alpha hydrolases-like"/>
    <property type="match status" value="2"/>
</dbReference>
<comment type="similarity">
    <text evidence="1">Belongs to the universal stress protein A family.</text>
</comment>
<evidence type="ECO:0000313" key="3">
    <source>
        <dbReference type="EMBL" id="PWS30449.1"/>
    </source>
</evidence>
<dbReference type="OrthoDB" id="9788959at2"/>
<proteinExistence type="inferred from homology"/>
<protein>
    <recommendedName>
        <fullName evidence="2">UspA domain-containing protein</fullName>
    </recommendedName>
</protein>
<gene>
    <name evidence="3" type="ORF">DF947_18690</name>
</gene>
<evidence type="ECO:0000259" key="2">
    <source>
        <dbReference type="Pfam" id="PF00582"/>
    </source>
</evidence>
<reference evidence="4" key="1">
    <citation type="submission" date="2018-05" db="EMBL/GenBank/DDBJ databases">
        <title>Pedobacter paludis sp. nov., isolated from wetland soil.</title>
        <authorList>
            <person name="Zhang Y."/>
        </authorList>
    </citation>
    <scope>NUCLEOTIDE SEQUENCE [LARGE SCALE GENOMIC DNA]</scope>
    <source>
        <strain evidence="4">R-8</strain>
    </source>
</reference>
<dbReference type="RefSeq" id="WP_109931760.1">
    <property type="nucleotide sequence ID" value="NZ_QGNY01000007.1"/>
</dbReference>
<evidence type="ECO:0000256" key="1">
    <source>
        <dbReference type="ARBA" id="ARBA00008791"/>
    </source>
</evidence>
<dbReference type="InterPro" id="IPR014729">
    <property type="entry name" value="Rossmann-like_a/b/a_fold"/>
</dbReference>
<dbReference type="Gene3D" id="3.40.50.620">
    <property type="entry name" value="HUPs"/>
    <property type="match status" value="2"/>
</dbReference>
<accession>A0A317EXI6</accession>
<dbReference type="InterPro" id="IPR006015">
    <property type="entry name" value="Universal_stress_UspA"/>
</dbReference>
<dbReference type="PANTHER" id="PTHR46268:SF6">
    <property type="entry name" value="UNIVERSAL STRESS PROTEIN UP12"/>
    <property type="match status" value="1"/>
</dbReference>
<keyword evidence="4" id="KW-1185">Reference proteome</keyword>
<dbReference type="InterPro" id="IPR006016">
    <property type="entry name" value="UspA"/>
</dbReference>
<feature type="domain" description="UspA" evidence="2">
    <location>
        <begin position="1"/>
        <end position="147"/>
    </location>
</feature>
<dbReference type="PRINTS" id="PR01438">
    <property type="entry name" value="UNVRSLSTRESS"/>
</dbReference>
<dbReference type="EMBL" id="QGNY01000007">
    <property type="protein sequence ID" value="PWS30449.1"/>
    <property type="molecule type" value="Genomic_DNA"/>
</dbReference>
<dbReference type="CDD" id="cd00293">
    <property type="entry name" value="USP-like"/>
    <property type="match status" value="2"/>
</dbReference>
<feature type="domain" description="UspA" evidence="2">
    <location>
        <begin position="155"/>
        <end position="282"/>
    </location>
</feature>
<name>A0A317EXI6_9SPHI</name>
<dbReference type="Proteomes" id="UP000245391">
    <property type="component" value="Unassembled WGS sequence"/>
</dbReference>
<comment type="caution">
    <text evidence="3">The sequence shown here is derived from an EMBL/GenBank/DDBJ whole genome shotgun (WGS) entry which is preliminary data.</text>
</comment>
<sequence length="291" mass="32346">MKKILVPTDFSAPAENAAKYAISMAKVLDARITIANAFILPVPVSESGLWPVIDTADREGNIGGKLDLMVKKLLDDSCPDDPGNCPLVDYRCAEGPVISVIKQISAQIDTDLVVMGLSGAGGLVNFVLGSNSMAIIEKGDRPVLLIPFGARYHGIKKIVYAGSLTPQDIKPLEYLCKLASWFKAEVCVLHIIEMRKDLNTGMQAIGEDFIDQMRILTGYNKIRYEPVWNSDIDKGLEWIAEQEDIDIVSMLHRNHNILDKIFSGSRTKRFARYTTTPLLVFPPHYIEKKVR</sequence>
<dbReference type="AlphaFoldDB" id="A0A317EXI6"/>
<dbReference type="PANTHER" id="PTHR46268">
    <property type="entry name" value="STRESS RESPONSE PROTEIN NHAX"/>
    <property type="match status" value="1"/>
</dbReference>